<name>H2AV44_KAZAF</name>
<dbReference type="GO" id="GO:0000506">
    <property type="term" value="C:glycosylphosphatidylinositol-N-acetylglucosaminyltransferase (GPI-GnT) complex"/>
    <property type="evidence" value="ECO:0007669"/>
    <property type="project" value="EnsemblFungi"/>
</dbReference>
<evidence type="ECO:0000256" key="5">
    <source>
        <dbReference type="ARBA" id="ARBA00022692"/>
    </source>
</evidence>
<dbReference type="PANTHER" id="PTHR12982">
    <property type="entry name" value="PHOSPHATIDYLINOSITOL GLYCAN, CLASS C"/>
    <property type="match status" value="1"/>
</dbReference>
<comment type="subcellular location">
    <subcellularLocation>
        <location evidence="1">Membrane</location>
        <topology evidence="1">Multi-pass membrane protein</topology>
    </subcellularLocation>
</comment>
<accession>H2AV44</accession>
<evidence type="ECO:0000313" key="9">
    <source>
        <dbReference type="EMBL" id="CCF58244.1"/>
    </source>
</evidence>
<dbReference type="PANTHER" id="PTHR12982:SF0">
    <property type="entry name" value="PHOSPHATIDYLINOSITOL N-ACETYLGLUCOSAMINYLTRANSFERASE SUBUNIT C"/>
    <property type="match status" value="1"/>
</dbReference>
<keyword evidence="10" id="KW-1185">Reference proteome</keyword>
<dbReference type="Pfam" id="PF06432">
    <property type="entry name" value="GPI2"/>
    <property type="match status" value="1"/>
</dbReference>
<feature type="transmembrane region" description="Helical" evidence="8">
    <location>
        <begin position="80"/>
        <end position="97"/>
    </location>
</feature>
<dbReference type="STRING" id="1071382.H2AV44"/>
<evidence type="ECO:0000256" key="3">
    <source>
        <dbReference type="ARBA" id="ARBA00008321"/>
    </source>
</evidence>
<evidence type="ECO:0000256" key="1">
    <source>
        <dbReference type="ARBA" id="ARBA00004141"/>
    </source>
</evidence>
<reference evidence="9 10" key="1">
    <citation type="journal article" date="2011" name="Proc. Natl. Acad. Sci. U.S.A.">
        <title>Evolutionary erosion of yeast sex chromosomes by mating-type switching accidents.</title>
        <authorList>
            <person name="Gordon J.L."/>
            <person name="Armisen D."/>
            <person name="Proux-Wera E."/>
            <person name="Oheigeartaigh S.S."/>
            <person name="Byrne K.P."/>
            <person name="Wolfe K.H."/>
        </authorList>
    </citation>
    <scope>NUCLEOTIDE SEQUENCE [LARGE SCALE GENOMIC DNA]</scope>
    <source>
        <strain evidence="10">ATCC 22294 / BCRC 22015 / CBS 2517 / CECT 1963 / NBRC 1671 / NRRL Y-8276</strain>
    </source>
</reference>
<feature type="transmembrane region" description="Helical" evidence="8">
    <location>
        <begin position="243"/>
        <end position="265"/>
    </location>
</feature>
<dbReference type="OrthoDB" id="196709at2759"/>
<keyword evidence="4" id="KW-0337">GPI-anchor biosynthesis</keyword>
<keyword evidence="7 8" id="KW-0472">Membrane</keyword>
<dbReference type="UniPathway" id="UPA00196"/>
<evidence type="ECO:0000256" key="7">
    <source>
        <dbReference type="ARBA" id="ARBA00023136"/>
    </source>
</evidence>
<dbReference type="GO" id="GO:0006506">
    <property type="term" value="P:GPI anchor biosynthetic process"/>
    <property type="evidence" value="ECO:0007669"/>
    <property type="project" value="UniProtKB-UniPathway"/>
</dbReference>
<keyword evidence="6 8" id="KW-1133">Transmembrane helix</keyword>
<comment type="pathway">
    <text evidence="2">Glycolipid biosynthesis; glycosylphosphatidylinositol-anchor biosynthesis.</text>
</comment>
<dbReference type="GeneID" id="13882744"/>
<feature type="transmembrane region" description="Helical" evidence="8">
    <location>
        <begin position="57"/>
        <end position="74"/>
    </location>
</feature>
<evidence type="ECO:0000256" key="4">
    <source>
        <dbReference type="ARBA" id="ARBA00022502"/>
    </source>
</evidence>
<feature type="transmembrane region" description="Helical" evidence="8">
    <location>
        <begin position="210"/>
        <end position="231"/>
    </location>
</feature>
<dbReference type="eggNOG" id="KOG3059">
    <property type="taxonomic scope" value="Eukaryota"/>
</dbReference>
<feature type="transmembrane region" description="Helical" evidence="8">
    <location>
        <begin position="138"/>
        <end position="160"/>
    </location>
</feature>
<dbReference type="PIRSF" id="PIRSF016104">
    <property type="entry name" value="GPI2"/>
    <property type="match status" value="1"/>
</dbReference>
<proteinExistence type="inferred from homology"/>
<sequence length="288" mass="33485">MKEKEPWKRLLWIRQDYPDNYTDPNFLLYAEKLKEKSKRPPDFDYDYSQIRADFLELYHMVLNTCFIYITFTYINYYEYNPIPVTCIVTFFVILISNHKSEELASLLNFKSSMIMAFTILTLSPVLKSLSKTTASDSIWTLSFCLNMFYIYSLSSSPSSVMDGRGELIQNEKQSNLSTNILLANAAVLASRLISTTQVFCFLLISVQVNIIIPNLLNISNFKISLLTNLIVYSSITMRLGYKAAFIFLLISLASIIILPRLFYYWQVHCKRKDYEVLSLWDTKVPILN</sequence>
<organism evidence="9 10">
    <name type="scientific">Kazachstania africana (strain ATCC 22294 / BCRC 22015 / CBS 2517 / CECT 1963 / NBRC 1671 / NRRL Y-8276)</name>
    <name type="common">Yeast</name>
    <name type="synonym">Kluyveromyces africanus</name>
    <dbReference type="NCBI Taxonomy" id="1071382"/>
    <lineage>
        <taxon>Eukaryota</taxon>
        <taxon>Fungi</taxon>
        <taxon>Dikarya</taxon>
        <taxon>Ascomycota</taxon>
        <taxon>Saccharomycotina</taxon>
        <taxon>Saccharomycetes</taxon>
        <taxon>Saccharomycetales</taxon>
        <taxon>Saccharomycetaceae</taxon>
        <taxon>Kazachstania</taxon>
    </lineage>
</organism>
<keyword evidence="5 8" id="KW-0812">Transmembrane</keyword>
<evidence type="ECO:0000256" key="8">
    <source>
        <dbReference type="SAM" id="Phobius"/>
    </source>
</evidence>
<dbReference type="FunCoup" id="H2AV44">
    <property type="interactions" value="583"/>
</dbReference>
<dbReference type="Proteomes" id="UP000005220">
    <property type="component" value="Chromosome 5"/>
</dbReference>
<dbReference type="InterPro" id="IPR009450">
    <property type="entry name" value="Plno_GlcNAc_GPI2"/>
</dbReference>
<dbReference type="HOGENOM" id="CLU_024002_2_0_1"/>
<evidence type="ECO:0000313" key="10">
    <source>
        <dbReference type="Proteomes" id="UP000005220"/>
    </source>
</evidence>
<evidence type="ECO:0000256" key="6">
    <source>
        <dbReference type="ARBA" id="ARBA00022989"/>
    </source>
</evidence>
<protein>
    <recommendedName>
        <fullName evidence="11">Phosphatidylinositol N-acetylglucosaminyltransferase</fullName>
    </recommendedName>
</protein>
<feature type="transmembrane region" description="Helical" evidence="8">
    <location>
        <begin position="109"/>
        <end position="126"/>
    </location>
</feature>
<evidence type="ECO:0008006" key="11">
    <source>
        <dbReference type="Google" id="ProtNLM"/>
    </source>
</evidence>
<comment type="similarity">
    <text evidence="3">Belongs to the PIGC family.</text>
</comment>
<dbReference type="AlphaFoldDB" id="H2AV44"/>
<dbReference type="RefSeq" id="XP_003957379.1">
    <property type="nucleotide sequence ID" value="XM_003957330.1"/>
</dbReference>
<dbReference type="KEGG" id="kaf:KAFR_0E00900"/>
<dbReference type="EMBL" id="HE650825">
    <property type="protein sequence ID" value="CCF58244.1"/>
    <property type="molecule type" value="Genomic_DNA"/>
</dbReference>
<dbReference type="InParanoid" id="H2AV44"/>
<evidence type="ECO:0000256" key="2">
    <source>
        <dbReference type="ARBA" id="ARBA00004687"/>
    </source>
</evidence>
<gene>
    <name evidence="9" type="primary">KAFR0E00900</name>
    <name evidence="9" type="ORF">KAFR_0E00900</name>
</gene>